<dbReference type="InterPro" id="IPR036055">
    <property type="entry name" value="LDL_receptor-like_sf"/>
</dbReference>
<name>A0A177AUE3_9BILA</name>
<evidence type="ECO:0000313" key="3">
    <source>
        <dbReference type="EMBL" id="OAF65619.1"/>
    </source>
</evidence>
<evidence type="ECO:0000313" key="4">
    <source>
        <dbReference type="Proteomes" id="UP000078046"/>
    </source>
</evidence>
<keyword evidence="4" id="KW-1185">Reference proteome</keyword>
<dbReference type="SMART" id="SM00192">
    <property type="entry name" value="LDLa"/>
    <property type="match status" value="1"/>
</dbReference>
<protein>
    <recommendedName>
        <fullName evidence="5">CUB domain-containing protein</fullName>
    </recommendedName>
</protein>
<dbReference type="PANTHER" id="PTHR47537:SF2">
    <property type="entry name" value="CUBILIN"/>
    <property type="match status" value="1"/>
</dbReference>
<proteinExistence type="predicted"/>
<accession>A0A177AUE3</accession>
<organism evidence="3 4">
    <name type="scientific">Intoshia linei</name>
    <dbReference type="NCBI Taxonomy" id="1819745"/>
    <lineage>
        <taxon>Eukaryota</taxon>
        <taxon>Metazoa</taxon>
        <taxon>Spiralia</taxon>
        <taxon>Lophotrochozoa</taxon>
        <taxon>Mesozoa</taxon>
        <taxon>Orthonectida</taxon>
        <taxon>Rhopaluridae</taxon>
        <taxon>Intoshia</taxon>
    </lineage>
</organism>
<dbReference type="EMBL" id="LWCA01001214">
    <property type="protein sequence ID" value="OAF65619.1"/>
    <property type="molecule type" value="Genomic_DNA"/>
</dbReference>
<dbReference type="InterPro" id="IPR002172">
    <property type="entry name" value="LDrepeatLR_classA_rpt"/>
</dbReference>
<evidence type="ECO:0008006" key="5">
    <source>
        <dbReference type="Google" id="ProtNLM"/>
    </source>
</evidence>
<sequence>MPEYFTQPNQKYIKICKYTFYIPNYQKLELIFDKNVLQLVKDRPNIKFLNFISVNWTNNNTLYYYIRKETIKEMQQTSLINGFRLITNSQNITIVYTSILYEPITIYFNYFKDYKINGQQGNNDKCQFSYNLESLNTRHVVFNSPGYPMKNDWKIECLYYFMVKKHTYKLIYLNFDVFKSIDSDSLFEKNFAVFEIILYTNLNNKSNQHLVIPFYSNTTYENAHYFKGNISNIVVRFVNKSKFNAVFKANMYVFSENQIKECSNKTKNALNLISYELPQKIYKQLNNTTTSKTVKKCKWKYHGTYSNSSVSLLFKNTKISDYKYCKNTKIQINSSKTLTLCSNDVKEIILDTNNFYLSFVSIENQLSRHFQIFITEMLNMEECTQFTCKINERCISNDMVCNKMQNCGTDDNSDENECTEEFSSTALFISIIVLTIFCISICVLIVIRRHRHRKNTKRLSRLFEYNTNEYMNEIQYMAPISNSNTTIFPVKYNTDVCSAARKINLNHKSLSSYDINSKKITLV</sequence>
<dbReference type="Proteomes" id="UP000078046">
    <property type="component" value="Unassembled WGS sequence"/>
</dbReference>
<comment type="caution">
    <text evidence="3">The sequence shown here is derived from an EMBL/GenBank/DDBJ whole genome shotgun (WGS) entry which is preliminary data.</text>
</comment>
<keyword evidence="2" id="KW-1133">Transmembrane helix</keyword>
<feature type="transmembrane region" description="Helical" evidence="2">
    <location>
        <begin position="426"/>
        <end position="447"/>
    </location>
</feature>
<dbReference type="Gene3D" id="4.10.400.10">
    <property type="entry name" value="Low-density Lipoprotein Receptor"/>
    <property type="match status" value="1"/>
</dbReference>
<dbReference type="PANTHER" id="PTHR47537">
    <property type="entry name" value="CUBILIN"/>
    <property type="match status" value="1"/>
</dbReference>
<dbReference type="GO" id="GO:0005886">
    <property type="term" value="C:plasma membrane"/>
    <property type="evidence" value="ECO:0007669"/>
    <property type="project" value="TreeGrafter"/>
</dbReference>
<gene>
    <name evidence="3" type="ORF">A3Q56_06663</name>
</gene>
<dbReference type="CDD" id="cd00112">
    <property type="entry name" value="LDLa"/>
    <property type="match status" value="1"/>
</dbReference>
<dbReference type="AlphaFoldDB" id="A0A177AUE3"/>
<keyword evidence="2" id="KW-0472">Membrane</keyword>
<evidence type="ECO:0000256" key="2">
    <source>
        <dbReference type="SAM" id="Phobius"/>
    </source>
</evidence>
<dbReference type="InterPro" id="IPR053207">
    <property type="entry name" value="Non-NMDA_GluR_Accessory"/>
</dbReference>
<keyword evidence="2" id="KW-0812">Transmembrane</keyword>
<dbReference type="OrthoDB" id="6022136at2759"/>
<evidence type="ECO:0000256" key="1">
    <source>
        <dbReference type="ARBA" id="ARBA00023157"/>
    </source>
</evidence>
<keyword evidence="1" id="KW-1015">Disulfide bond</keyword>
<reference evidence="3 4" key="1">
    <citation type="submission" date="2016-04" db="EMBL/GenBank/DDBJ databases">
        <title>The genome of Intoshia linei affirms orthonectids as highly simplified spiralians.</title>
        <authorList>
            <person name="Mikhailov K.V."/>
            <person name="Slusarev G.S."/>
            <person name="Nikitin M.A."/>
            <person name="Logacheva M.D."/>
            <person name="Penin A."/>
            <person name="Aleoshin V."/>
            <person name="Panchin Y.V."/>
        </authorList>
    </citation>
    <scope>NUCLEOTIDE SEQUENCE [LARGE SCALE GENOMIC DNA]</scope>
    <source>
        <strain evidence="3">Intl2013</strain>
        <tissue evidence="3">Whole animal</tissue>
    </source>
</reference>